<dbReference type="Proteomes" id="UP000184603">
    <property type="component" value="Unassembled WGS sequence"/>
</dbReference>
<reference evidence="1 2" key="1">
    <citation type="submission" date="2016-12" db="EMBL/GenBank/DDBJ databases">
        <authorList>
            <person name="Song W.-J."/>
            <person name="Kurnit D.M."/>
        </authorList>
    </citation>
    <scope>NUCLEOTIDE SEQUENCE [LARGE SCALE GENOMIC DNA]</scope>
    <source>
        <strain evidence="1 2">DSM 18488</strain>
    </source>
</reference>
<protein>
    <submittedName>
        <fullName evidence="1">Putative metal-binding motif-containing protein</fullName>
    </submittedName>
</protein>
<accession>A0A1M7YME6</accession>
<proteinExistence type="predicted"/>
<dbReference type="STRING" id="1121416.SAMN02745220_05321"/>
<evidence type="ECO:0000313" key="2">
    <source>
        <dbReference type="Proteomes" id="UP000184603"/>
    </source>
</evidence>
<organism evidence="1 2">
    <name type="scientific">Desulfopila aestuarii DSM 18488</name>
    <dbReference type="NCBI Taxonomy" id="1121416"/>
    <lineage>
        <taxon>Bacteria</taxon>
        <taxon>Pseudomonadati</taxon>
        <taxon>Thermodesulfobacteriota</taxon>
        <taxon>Desulfobulbia</taxon>
        <taxon>Desulfobulbales</taxon>
        <taxon>Desulfocapsaceae</taxon>
        <taxon>Desulfopila</taxon>
    </lineage>
</organism>
<dbReference type="Pfam" id="PF11617">
    <property type="entry name" value="Cu-binding_MopE"/>
    <property type="match status" value="1"/>
</dbReference>
<name>A0A1M7YME6_9BACT</name>
<dbReference type="EMBL" id="FRFE01000079">
    <property type="protein sequence ID" value="SHO53799.1"/>
    <property type="molecule type" value="Genomic_DNA"/>
</dbReference>
<gene>
    <name evidence="1" type="ORF">SAMN02745220_05321</name>
</gene>
<dbReference type="InterPro" id="IPR021655">
    <property type="entry name" value="Put_metal-bd"/>
</dbReference>
<dbReference type="AlphaFoldDB" id="A0A1M7YME6"/>
<sequence>MKIQTLIFCILTFLNVLIFSNVYGQDNWQLYDDFSTGTISSEKWLIDDSSATITVDNGHAVFKHKSGYPEDSSWLSFADSPETVIGVKATFTVQSCSGDSGDVRVRINAFLGKVGNEYIRSTQQIRPYDKQLKAGTSSNSGPPNYEWLYDYFWGNFQQVDEAIGVPFTISTILSGTAFRYSTDNIGELEYMFPAETTINKLSKEESWIGIGTQSITGEGECTIFVDEVYVLRDSSSTWYWDNDGDRYGDQEISVESASQPTGYVAEYGDCDDNDENINPGTTETCNDVDDNCDGIIDETCSTLQGFDVAYYLQAKLAALKAVNPEWLNATVSDLQATLNGLGFTAETHYNLWGYKEGLSPNRFFNQSEYIHAKALALYNGGGYSSVVEAEEAFNAAWPYDAYQHYLLYGAAEGINPSNAFDEKAYLTDKLAALQAAGDQWDNKTIDDLRAFLSSINLTSLNHYLKYGIAEDLTPTPVK</sequence>
<keyword evidence="2" id="KW-1185">Reference proteome</keyword>
<evidence type="ECO:0000313" key="1">
    <source>
        <dbReference type="EMBL" id="SHO53799.1"/>
    </source>
</evidence>